<gene>
    <name evidence="4" type="ORF">FF38_06378</name>
</gene>
<feature type="domain" description="C2" evidence="3">
    <location>
        <begin position="354"/>
        <end position="461"/>
    </location>
</feature>
<dbReference type="EMBL" id="JRES01000955">
    <property type="protein sequence ID" value="KNC26795.1"/>
    <property type="molecule type" value="Genomic_DNA"/>
</dbReference>
<feature type="region of interest" description="Disordered" evidence="2">
    <location>
        <begin position="20"/>
        <end position="40"/>
    </location>
</feature>
<dbReference type="InterPro" id="IPR000008">
    <property type="entry name" value="C2_dom"/>
</dbReference>
<dbReference type="PROSITE" id="PS50004">
    <property type="entry name" value="C2"/>
    <property type="match status" value="1"/>
</dbReference>
<comment type="caution">
    <text evidence="4">The sequence shown here is derived from an EMBL/GenBank/DDBJ whole genome shotgun (WGS) entry which is preliminary data.</text>
</comment>
<feature type="coiled-coil region" evidence="1">
    <location>
        <begin position="223"/>
        <end position="250"/>
    </location>
</feature>
<sequence>MTHTLERRIHRRSLDNLLDSPLEERRSSRHSLTGNHNKENFGVHFMRNSFGNTSLTALHDLSNGKSPRRSQEQATTTPPAPPLTLNIKRFNTAAVTAMDITPTRNNNAGGELRSRFSDDFAQEDDVTPLSRLKFRNKLKEDSLSSSRMGDVTLDRMLDAIIESARKEVKPKCLHKRMEETNQQENPANEESIHEMEVRTPQHLKRQRVVRRKNPKNTVKKNKKEKAKEDSKILNKTLEEMEVKKDKRENEMIGLTLPNGIPSPETPLFKNSQTQKALLNMETPPQQLTFEVENDIQRCSTPTLEEVPSIKRCLSFSCNSEEEDEYQHMHKRSSVASSIASSTQEQLSGSSSSLTANNVKGSLDVAIYKEQESLNVHVIRCRDLQRSNGSSNLNAYVKVALIQKNQTEHQGFQRTAVHRHSSRPYFDHCFKFDLSDLSQALEDLDDSDRLQMAVWHRDRQLK</sequence>
<dbReference type="InterPro" id="IPR032057">
    <property type="entry name" value="DUF4799"/>
</dbReference>
<dbReference type="InterPro" id="IPR035892">
    <property type="entry name" value="C2_domain_sf"/>
</dbReference>
<dbReference type="GO" id="GO:0005634">
    <property type="term" value="C:nucleus"/>
    <property type="evidence" value="ECO:0007669"/>
    <property type="project" value="TreeGrafter"/>
</dbReference>
<evidence type="ECO:0000256" key="1">
    <source>
        <dbReference type="SAM" id="Coils"/>
    </source>
</evidence>
<feature type="region of interest" description="Disordered" evidence="2">
    <location>
        <begin position="324"/>
        <end position="353"/>
    </location>
</feature>
<dbReference type="STRING" id="7375.A0A0L0C389"/>
<reference evidence="4 5" key="1">
    <citation type="journal article" date="2015" name="Nat. Commun.">
        <title>Lucilia cuprina genome unlocks parasitic fly biology to underpin future interventions.</title>
        <authorList>
            <person name="Anstead C.A."/>
            <person name="Korhonen P.K."/>
            <person name="Young N.D."/>
            <person name="Hall R.S."/>
            <person name="Jex A.R."/>
            <person name="Murali S.C."/>
            <person name="Hughes D.S."/>
            <person name="Lee S.F."/>
            <person name="Perry T."/>
            <person name="Stroehlein A.J."/>
            <person name="Ansell B.R."/>
            <person name="Breugelmans B."/>
            <person name="Hofmann A."/>
            <person name="Qu J."/>
            <person name="Dugan S."/>
            <person name="Lee S.L."/>
            <person name="Chao H."/>
            <person name="Dinh H."/>
            <person name="Han Y."/>
            <person name="Doddapaneni H.V."/>
            <person name="Worley K.C."/>
            <person name="Muzny D.M."/>
            <person name="Ioannidis P."/>
            <person name="Waterhouse R.M."/>
            <person name="Zdobnov E.M."/>
            <person name="James P.J."/>
            <person name="Bagnall N.H."/>
            <person name="Kotze A.C."/>
            <person name="Gibbs R.A."/>
            <person name="Richards S."/>
            <person name="Batterham P."/>
            <person name="Gasser R.B."/>
        </authorList>
    </citation>
    <scope>NUCLEOTIDE SEQUENCE [LARGE SCALE GENOMIC DNA]</scope>
    <source>
        <strain evidence="4 5">LS</strain>
        <tissue evidence="4">Full body</tissue>
    </source>
</reference>
<evidence type="ECO:0000313" key="4">
    <source>
        <dbReference type="EMBL" id="KNC26795.1"/>
    </source>
</evidence>
<dbReference type="PANTHER" id="PTHR46848">
    <property type="entry name" value="REGULATOR OF G-PROTEIN SIGNALING 3"/>
    <property type="match status" value="1"/>
</dbReference>
<evidence type="ECO:0000256" key="2">
    <source>
        <dbReference type="SAM" id="MobiDB-lite"/>
    </source>
</evidence>
<dbReference type="PANTHER" id="PTHR46848:SF1">
    <property type="entry name" value="REGULATOR OF G-PROTEIN SIGNALING 3"/>
    <property type="match status" value="1"/>
</dbReference>
<dbReference type="Proteomes" id="UP000037069">
    <property type="component" value="Unassembled WGS sequence"/>
</dbReference>
<dbReference type="Gene3D" id="2.60.40.150">
    <property type="entry name" value="C2 domain"/>
    <property type="match status" value="1"/>
</dbReference>
<dbReference type="CDD" id="cd00030">
    <property type="entry name" value="C2"/>
    <property type="match status" value="1"/>
</dbReference>
<feature type="region of interest" description="Disordered" evidence="2">
    <location>
        <begin position="56"/>
        <end position="83"/>
    </location>
</feature>
<feature type="compositionally biased region" description="Low complexity" evidence="2">
    <location>
        <begin position="333"/>
        <end position="353"/>
    </location>
</feature>
<protein>
    <recommendedName>
        <fullName evidence="3">C2 domain-containing protein</fullName>
    </recommendedName>
</protein>
<keyword evidence="5" id="KW-1185">Reference proteome</keyword>
<evidence type="ECO:0000313" key="5">
    <source>
        <dbReference type="Proteomes" id="UP000037069"/>
    </source>
</evidence>
<dbReference type="GO" id="GO:0005886">
    <property type="term" value="C:plasma membrane"/>
    <property type="evidence" value="ECO:0007669"/>
    <property type="project" value="TreeGrafter"/>
</dbReference>
<proteinExistence type="predicted"/>
<dbReference type="Pfam" id="PF00168">
    <property type="entry name" value="C2"/>
    <property type="match status" value="1"/>
</dbReference>
<name>A0A0L0C389_LUCCU</name>
<evidence type="ECO:0000259" key="3">
    <source>
        <dbReference type="PROSITE" id="PS50004"/>
    </source>
</evidence>
<dbReference type="Pfam" id="PF16056">
    <property type="entry name" value="DUF4799"/>
    <property type="match status" value="1"/>
</dbReference>
<dbReference type="OrthoDB" id="410721at2759"/>
<keyword evidence="1" id="KW-0175">Coiled coil</keyword>
<organism evidence="4 5">
    <name type="scientific">Lucilia cuprina</name>
    <name type="common">Green bottle fly</name>
    <name type="synonym">Australian sheep blowfly</name>
    <dbReference type="NCBI Taxonomy" id="7375"/>
    <lineage>
        <taxon>Eukaryota</taxon>
        <taxon>Metazoa</taxon>
        <taxon>Ecdysozoa</taxon>
        <taxon>Arthropoda</taxon>
        <taxon>Hexapoda</taxon>
        <taxon>Insecta</taxon>
        <taxon>Pterygota</taxon>
        <taxon>Neoptera</taxon>
        <taxon>Endopterygota</taxon>
        <taxon>Diptera</taxon>
        <taxon>Brachycera</taxon>
        <taxon>Muscomorpha</taxon>
        <taxon>Oestroidea</taxon>
        <taxon>Calliphoridae</taxon>
        <taxon>Luciliinae</taxon>
        <taxon>Lucilia</taxon>
    </lineage>
</organism>
<dbReference type="AlphaFoldDB" id="A0A0L0C389"/>
<dbReference type="SUPFAM" id="SSF49562">
    <property type="entry name" value="C2 domain (Calcium/lipid-binding domain, CaLB)"/>
    <property type="match status" value="1"/>
</dbReference>
<accession>A0A0L0C389</accession>